<dbReference type="PRINTS" id="PR00255">
    <property type="entry name" value="NATPEPTIDER"/>
</dbReference>
<comment type="subcellular location">
    <subcellularLocation>
        <location evidence="1">Membrane</location>
        <topology evidence="1">Single-pass type I membrane protein</topology>
    </subcellularLocation>
</comment>
<feature type="compositionally biased region" description="Basic residues" evidence="8">
    <location>
        <begin position="118"/>
        <end position="128"/>
    </location>
</feature>
<keyword evidence="2 9" id="KW-0812">Transmembrane</keyword>
<name>A0A0L7LLY7_OPEBR</name>
<protein>
    <submittedName>
        <fullName evidence="11">Guanylate cyclase</fullName>
    </submittedName>
</protein>
<dbReference type="GO" id="GO:0017046">
    <property type="term" value="F:peptide hormone binding"/>
    <property type="evidence" value="ECO:0007669"/>
    <property type="project" value="TreeGrafter"/>
</dbReference>
<dbReference type="Gene3D" id="3.40.50.2300">
    <property type="match status" value="2"/>
</dbReference>
<dbReference type="Proteomes" id="UP000037510">
    <property type="component" value="Unassembled WGS sequence"/>
</dbReference>
<dbReference type="InterPro" id="IPR001170">
    <property type="entry name" value="ANPR/GUC"/>
</dbReference>
<reference evidence="11 12" key="1">
    <citation type="journal article" date="2015" name="Genome Biol. Evol.">
        <title>The genome of winter moth (Operophtera brumata) provides a genomic perspective on sexual dimorphism and phenology.</title>
        <authorList>
            <person name="Derks M.F."/>
            <person name="Smit S."/>
            <person name="Salis L."/>
            <person name="Schijlen E."/>
            <person name="Bossers A."/>
            <person name="Mateman C."/>
            <person name="Pijl A.S."/>
            <person name="de Ridder D."/>
            <person name="Groenen M.A."/>
            <person name="Visser M.E."/>
            <person name="Megens H.J."/>
        </authorList>
    </citation>
    <scope>NUCLEOTIDE SEQUENCE [LARGE SCALE GENOMIC DNA]</scope>
    <source>
        <strain evidence="11">WM2013NL</strain>
        <tissue evidence="11">Head and thorax</tissue>
    </source>
</reference>
<evidence type="ECO:0000259" key="10">
    <source>
        <dbReference type="Pfam" id="PF01094"/>
    </source>
</evidence>
<dbReference type="PANTHER" id="PTHR44755">
    <property type="entry name" value="NATRIURETIC PEPTIDE RECEPTOR 3-RELATED"/>
    <property type="match status" value="1"/>
</dbReference>
<evidence type="ECO:0000256" key="3">
    <source>
        <dbReference type="ARBA" id="ARBA00022729"/>
    </source>
</evidence>
<gene>
    <name evidence="11" type="ORF">OBRU01_05925</name>
</gene>
<keyword evidence="5 9" id="KW-0472">Membrane</keyword>
<feature type="region of interest" description="Disordered" evidence="8">
    <location>
        <begin position="117"/>
        <end position="137"/>
    </location>
</feature>
<proteinExistence type="predicted"/>
<dbReference type="SUPFAM" id="SSF53822">
    <property type="entry name" value="Periplasmic binding protein-like I"/>
    <property type="match status" value="1"/>
</dbReference>
<keyword evidence="4 9" id="KW-1133">Transmembrane helix</keyword>
<keyword evidence="6" id="KW-0675">Receptor</keyword>
<evidence type="ECO:0000256" key="5">
    <source>
        <dbReference type="ARBA" id="ARBA00023136"/>
    </source>
</evidence>
<evidence type="ECO:0000256" key="1">
    <source>
        <dbReference type="ARBA" id="ARBA00004479"/>
    </source>
</evidence>
<comment type="caution">
    <text evidence="11">The sequence shown here is derived from an EMBL/GenBank/DDBJ whole genome shotgun (WGS) entry which is preliminary data.</text>
</comment>
<accession>A0A0L7LLY7</accession>
<dbReference type="Pfam" id="PF01094">
    <property type="entry name" value="ANF_receptor"/>
    <property type="match status" value="2"/>
</dbReference>
<evidence type="ECO:0000256" key="9">
    <source>
        <dbReference type="SAM" id="Phobius"/>
    </source>
</evidence>
<feature type="transmembrane region" description="Helical" evidence="9">
    <location>
        <begin position="59"/>
        <end position="79"/>
    </location>
</feature>
<evidence type="ECO:0000256" key="8">
    <source>
        <dbReference type="SAM" id="MobiDB-lite"/>
    </source>
</evidence>
<organism evidence="11 12">
    <name type="scientific">Operophtera brumata</name>
    <name type="common">Winter moth</name>
    <name type="synonym">Phalaena brumata</name>
    <dbReference type="NCBI Taxonomy" id="104452"/>
    <lineage>
        <taxon>Eukaryota</taxon>
        <taxon>Metazoa</taxon>
        <taxon>Ecdysozoa</taxon>
        <taxon>Arthropoda</taxon>
        <taxon>Hexapoda</taxon>
        <taxon>Insecta</taxon>
        <taxon>Pterygota</taxon>
        <taxon>Neoptera</taxon>
        <taxon>Endopterygota</taxon>
        <taxon>Lepidoptera</taxon>
        <taxon>Glossata</taxon>
        <taxon>Ditrysia</taxon>
        <taxon>Geometroidea</taxon>
        <taxon>Geometridae</taxon>
        <taxon>Larentiinae</taxon>
        <taxon>Operophtera</taxon>
    </lineage>
</organism>
<dbReference type="GO" id="GO:0016020">
    <property type="term" value="C:membrane"/>
    <property type="evidence" value="ECO:0007669"/>
    <property type="project" value="UniProtKB-SubCell"/>
</dbReference>
<keyword evidence="12" id="KW-1185">Reference proteome</keyword>
<dbReference type="InterPro" id="IPR052612">
    <property type="entry name" value="ANP_Clearance_Receptor"/>
</dbReference>
<dbReference type="STRING" id="104452.A0A0L7LLY7"/>
<sequence>MVEIVHAILPSNATLRHKEGPYINRANLRKRRDDEDDIPCILMDDAQTHEVKKKKNTKFTVPILISFLIFYVCVINVIVKCDSSVSDVDKYNYKQVIGIGRDKTKYWHGHRHDDRIHGKNLRKGRTSTKRQTDSEEKIPEAQEMNKYYDYYKNKDVIQNNTENPQLYGMKNYLYDNTRAVGLPHDLASNPYYVKDINFNLRMERHQFGERVVKLGVLLPADPSHIFSLAKVLPILEMSVPAITSPEGPLPGWKILVDYRDTRCSSVNGPLAAFEFYVNGSADAFIGPGCEYVIAPVARYASAWSIPVLTAGAQAEAFGYKSPSYETLIRMMGSYTQAAVAIRKIFEVILSCIYEFNWRRYGMLYHNNDLSTGKGNSPCFMILSAIFTVLQKKTVKGSNVLSVPFDETNTTSSKFKDMLHKLSLNSRTSSKEPWNIEGDTEERNEKARRAYSALLTVTSPAPEKKEYLEFSDRVKDLAATKYNYTFGKGEVVSTFVSAFYDAVLLYALALNKTLQEAEDPRGQLNGASIISITGEVVINDNGDRVASYSLLDMNPITSKFE</sequence>
<evidence type="ECO:0000313" key="11">
    <source>
        <dbReference type="EMBL" id="KOB76462.1"/>
    </source>
</evidence>
<keyword evidence="7" id="KW-0325">Glycoprotein</keyword>
<evidence type="ECO:0000256" key="6">
    <source>
        <dbReference type="ARBA" id="ARBA00023170"/>
    </source>
</evidence>
<feature type="domain" description="Receptor ligand binding region" evidence="10">
    <location>
        <begin position="438"/>
        <end position="554"/>
    </location>
</feature>
<dbReference type="AlphaFoldDB" id="A0A0L7LLY7"/>
<dbReference type="InterPro" id="IPR001828">
    <property type="entry name" value="ANF_lig-bd_rcpt"/>
</dbReference>
<feature type="domain" description="Receptor ligand binding region" evidence="10">
    <location>
        <begin position="237"/>
        <end position="369"/>
    </location>
</feature>
<dbReference type="GO" id="GO:0007165">
    <property type="term" value="P:signal transduction"/>
    <property type="evidence" value="ECO:0007669"/>
    <property type="project" value="TreeGrafter"/>
</dbReference>
<evidence type="ECO:0000256" key="7">
    <source>
        <dbReference type="ARBA" id="ARBA00023180"/>
    </source>
</evidence>
<dbReference type="InterPro" id="IPR028082">
    <property type="entry name" value="Peripla_BP_I"/>
</dbReference>
<feature type="non-terminal residue" evidence="11">
    <location>
        <position position="560"/>
    </location>
</feature>
<evidence type="ECO:0000256" key="2">
    <source>
        <dbReference type="ARBA" id="ARBA00022692"/>
    </source>
</evidence>
<evidence type="ECO:0000313" key="12">
    <source>
        <dbReference type="Proteomes" id="UP000037510"/>
    </source>
</evidence>
<dbReference type="PANTHER" id="PTHR44755:SF8">
    <property type="entry name" value="RECEPTOR LIGAND BINDING REGION DOMAIN-CONTAINING PROTEIN"/>
    <property type="match status" value="1"/>
</dbReference>
<dbReference type="EMBL" id="JTDY01000616">
    <property type="protein sequence ID" value="KOB76462.1"/>
    <property type="molecule type" value="Genomic_DNA"/>
</dbReference>
<keyword evidence="3" id="KW-0732">Signal</keyword>
<dbReference type="GO" id="GO:0038023">
    <property type="term" value="F:signaling receptor activity"/>
    <property type="evidence" value="ECO:0007669"/>
    <property type="project" value="TreeGrafter"/>
</dbReference>
<evidence type="ECO:0000256" key="4">
    <source>
        <dbReference type="ARBA" id="ARBA00022989"/>
    </source>
</evidence>